<accession>A0A497E253</accession>
<name>A0A497E253_UNCAE</name>
<reference evidence="1 2" key="1">
    <citation type="submission" date="2018-06" db="EMBL/GenBank/DDBJ databases">
        <title>Extensive metabolic versatility and redundancy in microbially diverse, dynamic hydrothermal sediments.</title>
        <authorList>
            <person name="Dombrowski N."/>
            <person name="Teske A."/>
            <person name="Baker B.J."/>
        </authorList>
    </citation>
    <scope>NUCLEOTIDE SEQUENCE [LARGE SCALE GENOMIC DNA]</scope>
    <source>
        <strain evidence="1">B47_G16</strain>
    </source>
</reference>
<dbReference type="AlphaFoldDB" id="A0A497E253"/>
<dbReference type="EMBL" id="QMPZ01000187">
    <property type="protein sequence ID" value="RLE07199.1"/>
    <property type="molecule type" value="Genomic_DNA"/>
</dbReference>
<evidence type="ECO:0000313" key="1">
    <source>
        <dbReference type="EMBL" id="RLE07199.1"/>
    </source>
</evidence>
<dbReference type="Proteomes" id="UP000279422">
    <property type="component" value="Unassembled WGS sequence"/>
</dbReference>
<sequence>MVTMKVTNIIKANLNHLMDHNQEWMRNIIPSSHTGQYKYNLISPHALHYQVIDLLTATSCPESCLRNGSEDPDQAHCRWYTG</sequence>
<comment type="caution">
    <text evidence="1">The sequence shown here is derived from an EMBL/GenBank/DDBJ whole genome shotgun (WGS) entry which is preliminary data.</text>
</comment>
<evidence type="ECO:0000313" key="2">
    <source>
        <dbReference type="Proteomes" id="UP000279422"/>
    </source>
</evidence>
<proteinExistence type="predicted"/>
<gene>
    <name evidence="1" type="ORF">DRJ00_08565</name>
</gene>
<protein>
    <submittedName>
        <fullName evidence="1">Uncharacterized protein</fullName>
    </submittedName>
</protein>
<organism evidence="1 2">
    <name type="scientific">Aerophobetes bacterium</name>
    <dbReference type="NCBI Taxonomy" id="2030807"/>
    <lineage>
        <taxon>Bacteria</taxon>
        <taxon>Candidatus Aerophobota</taxon>
    </lineage>
</organism>